<feature type="transmembrane region" description="Helical" evidence="14">
    <location>
        <begin position="49"/>
        <end position="72"/>
    </location>
</feature>
<dbReference type="Proteomes" id="UP000886595">
    <property type="component" value="Unassembled WGS sequence"/>
</dbReference>
<sequence length="115" mass="12677">MDTTRDNRKDMSFHGSAHQAPPMMSKQEYIRTLSSSQSSKPKKLITSSYFSLESVLVLVGLTASLLILPLILPPLPPPPFMLLLIPIGIMFLLMVLALMPSSCSSNAKHVTNTYM</sequence>
<evidence type="ECO:0000256" key="3">
    <source>
        <dbReference type="ARBA" id="ARBA00004240"/>
    </source>
</evidence>
<dbReference type="PANTHER" id="PTHR36023:SF13">
    <property type="entry name" value="ARGOS-LIKE PROTEIN"/>
    <property type="match status" value="1"/>
</dbReference>
<evidence type="ECO:0000313" key="15">
    <source>
        <dbReference type="EMBL" id="KAG2326194.1"/>
    </source>
</evidence>
<dbReference type="AlphaFoldDB" id="A0A8X7WAS6"/>
<keyword evidence="10 14" id="KW-1133">Transmembrane helix</keyword>
<evidence type="ECO:0000256" key="5">
    <source>
        <dbReference type="ARBA" id="ARBA00006891"/>
    </source>
</evidence>
<comment type="caution">
    <text evidence="15">The sequence shown here is derived from an EMBL/GenBank/DDBJ whole genome shotgun (WGS) entry which is preliminary data.</text>
</comment>
<protein>
    <recommendedName>
        <fullName evidence="17">ARGOS-like protein</fullName>
    </recommendedName>
</protein>
<keyword evidence="7" id="KW-0963">Cytoplasm</keyword>
<dbReference type="GO" id="GO:0005634">
    <property type="term" value="C:nucleus"/>
    <property type="evidence" value="ECO:0007669"/>
    <property type="project" value="UniProtKB-SubCell"/>
</dbReference>
<evidence type="ECO:0000256" key="4">
    <source>
        <dbReference type="ARBA" id="ARBA00004496"/>
    </source>
</evidence>
<keyword evidence="8 14" id="KW-0812">Transmembrane</keyword>
<evidence type="ECO:0000256" key="12">
    <source>
        <dbReference type="ARBA" id="ARBA00023242"/>
    </source>
</evidence>
<evidence type="ECO:0000256" key="11">
    <source>
        <dbReference type="ARBA" id="ARBA00023136"/>
    </source>
</evidence>
<organism evidence="15 16">
    <name type="scientific">Brassica carinata</name>
    <name type="common">Ethiopian mustard</name>
    <name type="synonym">Abyssinian cabbage</name>
    <dbReference type="NCBI Taxonomy" id="52824"/>
    <lineage>
        <taxon>Eukaryota</taxon>
        <taxon>Viridiplantae</taxon>
        <taxon>Streptophyta</taxon>
        <taxon>Embryophyta</taxon>
        <taxon>Tracheophyta</taxon>
        <taxon>Spermatophyta</taxon>
        <taxon>Magnoliopsida</taxon>
        <taxon>eudicotyledons</taxon>
        <taxon>Gunneridae</taxon>
        <taxon>Pentapetalae</taxon>
        <taxon>rosids</taxon>
        <taxon>malvids</taxon>
        <taxon>Brassicales</taxon>
        <taxon>Brassicaceae</taxon>
        <taxon>Brassiceae</taxon>
        <taxon>Brassica</taxon>
    </lineage>
</organism>
<keyword evidence="12" id="KW-0539">Nucleus</keyword>
<dbReference type="GO" id="GO:0005783">
    <property type="term" value="C:endoplasmic reticulum"/>
    <property type="evidence" value="ECO:0007669"/>
    <property type="project" value="UniProtKB-SubCell"/>
</dbReference>
<keyword evidence="6" id="KW-0217">Developmental protein</keyword>
<dbReference type="OrthoDB" id="1100946at2759"/>
<evidence type="ECO:0008006" key="17">
    <source>
        <dbReference type="Google" id="ProtNLM"/>
    </source>
</evidence>
<name>A0A8X7WAS6_BRACI</name>
<feature type="compositionally biased region" description="Basic and acidic residues" evidence="13">
    <location>
        <begin position="1"/>
        <end position="12"/>
    </location>
</feature>
<dbReference type="GO" id="GO:0016020">
    <property type="term" value="C:membrane"/>
    <property type="evidence" value="ECO:0007669"/>
    <property type="project" value="UniProtKB-SubCell"/>
</dbReference>
<evidence type="ECO:0000256" key="14">
    <source>
        <dbReference type="SAM" id="Phobius"/>
    </source>
</evidence>
<evidence type="ECO:0000256" key="13">
    <source>
        <dbReference type="SAM" id="MobiDB-lite"/>
    </source>
</evidence>
<keyword evidence="9" id="KW-0256">Endoplasmic reticulum</keyword>
<evidence type="ECO:0000256" key="1">
    <source>
        <dbReference type="ARBA" id="ARBA00004123"/>
    </source>
</evidence>
<comment type="similarity">
    <text evidence="5">Belongs to the plant organ size related (OSR) protein family.</text>
</comment>
<dbReference type="InterPro" id="IPR037468">
    <property type="entry name" value="ARGOS/ARL/OSR1"/>
</dbReference>
<dbReference type="PANTHER" id="PTHR36023">
    <property type="entry name" value="ARGOS-LIKE PROTEIN"/>
    <property type="match status" value="1"/>
</dbReference>
<reference evidence="15 16" key="1">
    <citation type="submission" date="2020-02" db="EMBL/GenBank/DDBJ databases">
        <authorList>
            <person name="Ma Q."/>
            <person name="Huang Y."/>
            <person name="Song X."/>
            <person name="Pei D."/>
        </authorList>
    </citation>
    <scope>NUCLEOTIDE SEQUENCE [LARGE SCALE GENOMIC DNA]</scope>
    <source>
        <strain evidence="15">Sxm20200214</strain>
        <tissue evidence="15">Leaf</tissue>
    </source>
</reference>
<evidence type="ECO:0000256" key="7">
    <source>
        <dbReference type="ARBA" id="ARBA00022490"/>
    </source>
</evidence>
<evidence type="ECO:0000256" key="8">
    <source>
        <dbReference type="ARBA" id="ARBA00022692"/>
    </source>
</evidence>
<keyword evidence="11 14" id="KW-0472">Membrane</keyword>
<proteinExistence type="inferred from homology"/>
<gene>
    <name evidence="15" type="ORF">Bca52824_008922</name>
</gene>
<comment type="subcellular location">
    <subcellularLocation>
        <location evidence="4">Cytoplasm</location>
    </subcellularLocation>
    <subcellularLocation>
        <location evidence="3">Endoplasmic reticulum</location>
    </subcellularLocation>
    <subcellularLocation>
        <location evidence="2">Membrane</location>
        <topology evidence="2">Multi-pass membrane protein</topology>
    </subcellularLocation>
    <subcellularLocation>
        <location evidence="1">Nucleus</location>
    </subcellularLocation>
</comment>
<feature type="region of interest" description="Disordered" evidence="13">
    <location>
        <begin position="1"/>
        <end position="23"/>
    </location>
</feature>
<evidence type="ECO:0000256" key="6">
    <source>
        <dbReference type="ARBA" id="ARBA00022473"/>
    </source>
</evidence>
<evidence type="ECO:0000256" key="10">
    <source>
        <dbReference type="ARBA" id="ARBA00022989"/>
    </source>
</evidence>
<dbReference type="EMBL" id="JAAMPC010000002">
    <property type="protein sequence ID" value="KAG2326194.1"/>
    <property type="molecule type" value="Genomic_DNA"/>
</dbReference>
<evidence type="ECO:0000256" key="9">
    <source>
        <dbReference type="ARBA" id="ARBA00022824"/>
    </source>
</evidence>
<keyword evidence="16" id="KW-1185">Reference proteome</keyword>
<feature type="transmembrane region" description="Helical" evidence="14">
    <location>
        <begin position="78"/>
        <end position="99"/>
    </location>
</feature>
<accession>A0A8X7WAS6</accession>
<evidence type="ECO:0000256" key="2">
    <source>
        <dbReference type="ARBA" id="ARBA00004141"/>
    </source>
</evidence>
<dbReference type="GO" id="GO:0046622">
    <property type="term" value="P:positive regulation of organ growth"/>
    <property type="evidence" value="ECO:0007669"/>
    <property type="project" value="InterPro"/>
</dbReference>
<evidence type="ECO:0000313" key="16">
    <source>
        <dbReference type="Proteomes" id="UP000886595"/>
    </source>
</evidence>
<dbReference type="GO" id="GO:0009725">
    <property type="term" value="P:response to hormone"/>
    <property type="evidence" value="ECO:0007669"/>
    <property type="project" value="UniProtKB-ARBA"/>
</dbReference>